<reference evidence="2" key="1">
    <citation type="submission" date="2015-06" db="EMBL/GenBank/DDBJ databases">
        <authorList>
            <person name="Bertelli C."/>
        </authorList>
    </citation>
    <scope>NUCLEOTIDE SEQUENCE [LARGE SCALE GENOMIC DNA]</scope>
    <source>
        <strain evidence="2">CRIB-30</strain>
    </source>
</reference>
<keyword evidence="2" id="KW-1185">Reference proteome</keyword>
<dbReference type="RefSeq" id="WP_098038671.1">
    <property type="nucleotide sequence ID" value="NZ_CWGJ01000024.1"/>
</dbReference>
<dbReference type="EMBL" id="CWGJ01000024">
    <property type="protein sequence ID" value="CRX38808.1"/>
    <property type="molecule type" value="Genomic_DNA"/>
</dbReference>
<dbReference type="OrthoDB" id="21909at2"/>
<protein>
    <submittedName>
        <fullName evidence="1">Uncharacterized protein</fullName>
    </submittedName>
</protein>
<dbReference type="Proteomes" id="UP000220251">
    <property type="component" value="Unassembled WGS sequence"/>
</dbReference>
<name>A0A0H5DRI1_9BACT</name>
<sequence>MLYIRYCSDLDYEEMVADICFDNQQIAIISQDGGVGNMKIEILPSGDADEALSFPLDEFINILSDARQKLAKMHTKFDVIE</sequence>
<evidence type="ECO:0000313" key="2">
    <source>
        <dbReference type="Proteomes" id="UP000220251"/>
    </source>
</evidence>
<evidence type="ECO:0000313" key="1">
    <source>
        <dbReference type="EMBL" id="CRX38808.1"/>
    </source>
</evidence>
<proteinExistence type="predicted"/>
<organism evidence="1 2">
    <name type="scientific">Estrella lausannensis</name>
    <dbReference type="NCBI Taxonomy" id="483423"/>
    <lineage>
        <taxon>Bacteria</taxon>
        <taxon>Pseudomonadati</taxon>
        <taxon>Chlamydiota</taxon>
        <taxon>Chlamydiia</taxon>
        <taxon>Parachlamydiales</taxon>
        <taxon>Candidatus Criblamydiaceae</taxon>
        <taxon>Estrella</taxon>
    </lineage>
</organism>
<accession>A0A0H5DRI1</accession>
<gene>
    <name evidence="1" type="ORF">ELAC_1475</name>
</gene>
<dbReference type="AlphaFoldDB" id="A0A0H5DRI1"/>